<dbReference type="EMBL" id="LAZR01000009">
    <property type="protein sequence ID" value="KKO08519.1"/>
    <property type="molecule type" value="Genomic_DNA"/>
</dbReference>
<dbReference type="AlphaFoldDB" id="A0A0F9YUJ4"/>
<name>A0A0F9YUJ4_9ZZZZ</name>
<reference evidence="2" key="1">
    <citation type="journal article" date="2015" name="Nature">
        <title>Complex archaea that bridge the gap between prokaryotes and eukaryotes.</title>
        <authorList>
            <person name="Spang A."/>
            <person name="Saw J.H."/>
            <person name="Jorgensen S.L."/>
            <person name="Zaremba-Niedzwiedzka K."/>
            <person name="Martijn J."/>
            <person name="Lind A.E."/>
            <person name="van Eijk R."/>
            <person name="Schleper C."/>
            <person name="Guy L."/>
            <person name="Ettema T.J."/>
        </authorList>
    </citation>
    <scope>NUCLEOTIDE SEQUENCE</scope>
</reference>
<evidence type="ECO:0000313" key="2">
    <source>
        <dbReference type="EMBL" id="KKO08519.1"/>
    </source>
</evidence>
<protein>
    <submittedName>
        <fullName evidence="2">Uncharacterized protein</fullName>
    </submittedName>
</protein>
<proteinExistence type="predicted"/>
<gene>
    <name evidence="2" type="ORF">LCGC14_0044590</name>
</gene>
<comment type="caution">
    <text evidence="2">The sequence shown here is derived from an EMBL/GenBank/DDBJ whole genome shotgun (WGS) entry which is preliminary data.</text>
</comment>
<keyword evidence="1" id="KW-1133">Transmembrane helix</keyword>
<evidence type="ECO:0000256" key="1">
    <source>
        <dbReference type="SAM" id="Phobius"/>
    </source>
</evidence>
<feature type="transmembrane region" description="Helical" evidence="1">
    <location>
        <begin position="12"/>
        <end position="30"/>
    </location>
</feature>
<accession>A0A0F9YUJ4</accession>
<keyword evidence="1" id="KW-0812">Transmembrane</keyword>
<sequence length="184" mass="21151">MSEKRMEIWEVIARIVAYIAVVYGIMWFAGVEIRSPKNRAADVFLAATAPGEKLLAEERIKVRAVGDIKVVAWVEHTQHDTFRPMNVSCEFYPDGSIEAHSETAVTLRYASQVWAYDVTFRIDEEITRCQHFETAARNVIEEVVARGSWRAIPTFNYDKPPHWFWRRGLYLSPNIFGKTEPDAG</sequence>
<organism evidence="2">
    <name type="scientific">marine sediment metagenome</name>
    <dbReference type="NCBI Taxonomy" id="412755"/>
    <lineage>
        <taxon>unclassified sequences</taxon>
        <taxon>metagenomes</taxon>
        <taxon>ecological metagenomes</taxon>
    </lineage>
</organism>
<keyword evidence="1" id="KW-0472">Membrane</keyword>